<comment type="caution">
    <text evidence="3">The sequence shown here is derived from an EMBL/GenBank/DDBJ whole genome shotgun (WGS) entry which is preliminary data.</text>
</comment>
<dbReference type="EMBL" id="SVER01000062">
    <property type="protein sequence ID" value="MBE5920915.1"/>
    <property type="molecule type" value="Genomic_DNA"/>
</dbReference>
<dbReference type="GO" id="GO:0052621">
    <property type="term" value="F:diguanylate cyclase activity"/>
    <property type="evidence" value="ECO:0007669"/>
    <property type="project" value="TreeGrafter"/>
</dbReference>
<feature type="transmembrane region" description="Helical" evidence="1">
    <location>
        <begin position="256"/>
        <end position="279"/>
    </location>
</feature>
<keyword evidence="1" id="KW-0812">Transmembrane</keyword>
<dbReference type="InterPro" id="IPR043128">
    <property type="entry name" value="Rev_trsase/Diguanyl_cyclase"/>
</dbReference>
<dbReference type="PROSITE" id="PS50887">
    <property type="entry name" value="GGDEF"/>
    <property type="match status" value="1"/>
</dbReference>
<dbReference type="PANTHER" id="PTHR45138">
    <property type="entry name" value="REGULATORY COMPONENTS OF SENSORY TRANSDUCTION SYSTEM"/>
    <property type="match status" value="1"/>
</dbReference>
<feature type="transmembrane region" description="Helical" evidence="1">
    <location>
        <begin position="12"/>
        <end position="33"/>
    </location>
</feature>
<dbReference type="GO" id="GO:1902201">
    <property type="term" value="P:negative regulation of bacterial-type flagellum-dependent cell motility"/>
    <property type="evidence" value="ECO:0007669"/>
    <property type="project" value="TreeGrafter"/>
</dbReference>
<dbReference type="InterPro" id="IPR029787">
    <property type="entry name" value="Nucleotide_cyclase"/>
</dbReference>
<evidence type="ECO:0000259" key="2">
    <source>
        <dbReference type="PROSITE" id="PS50887"/>
    </source>
</evidence>
<dbReference type="CDD" id="cd01949">
    <property type="entry name" value="GGDEF"/>
    <property type="match status" value="1"/>
</dbReference>
<evidence type="ECO:0000256" key="1">
    <source>
        <dbReference type="SAM" id="Phobius"/>
    </source>
</evidence>
<reference evidence="3" key="1">
    <citation type="submission" date="2019-04" db="EMBL/GenBank/DDBJ databases">
        <title>Evolution of Biomass-Degrading Anaerobic Consortia Revealed by Metagenomics.</title>
        <authorList>
            <person name="Peng X."/>
        </authorList>
    </citation>
    <scope>NUCLEOTIDE SEQUENCE</scope>
    <source>
        <strain evidence="3">SIG311</strain>
    </source>
</reference>
<accession>A0A927UAB3</accession>
<sequence length="510" mass="58781">MAKRRGLKKKLISLYVLLVISVSILTGISSYTIQMSVYMAQSEEKLQNTVAYLADVLAKQGDEFIAFQELFLEVSDNVYVPMDYDGDYIDAKNEFFDKFSTEYPGKVIGKDIAYSDLSEELKVLFVTYKHKYLYHIFQSTSKKYDIIYTYYMVPAGDYYMYYILDPVPSSQVIDGTEYMILNDKVPEPIEEHEHMWAAWDTGEFTPGFDEYDNQYGKTYACYYPLLMDGKKMGVVGADIEIATVNKIIVENTIQQILYMALLVSVFGGLLTFLLHKFYIERLLKLEKSIEDFALTKDLSIAKKIKNEINGNDEIHDLADETSNMIESICEYVDSLSEANEKIRFANELANKDTLTGIRNKTAYDNEVQKIEFQIAQENFDKFGIAMVDLNYLKLINDNFGHDKGNIAIKKICNIVCVTFKHSPVFRIGGDEFVVILENDDYDNIHTLIKQFRDTLNDISMDETLEPWEKVSAAIGWTMFDKQTDLGVQNVFKRADNLMYEDKKNMKATRN</sequence>
<dbReference type="AlphaFoldDB" id="A0A927UAB3"/>
<dbReference type="GO" id="GO:0043709">
    <property type="term" value="P:cell adhesion involved in single-species biofilm formation"/>
    <property type="evidence" value="ECO:0007669"/>
    <property type="project" value="TreeGrafter"/>
</dbReference>
<dbReference type="InterPro" id="IPR000160">
    <property type="entry name" value="GGDEF_dom"/>
</dbReference>
<dbReference type="NCBIfam" id="TIGR00254">
    <property type="entry name" value="GGDEF"/>
    <property type="match status" value="1"/>
</dbReference>
<dbReference type="Gene3D" id="3.30.70.270">
    <property type="match status" value="1"/>
</dbReference>
<dbReference type="SMART" id="SM00267">
    <property type="entry name" value="GGDEF"/>
    <property type="match status" value="1"/>
</dbReference>
<protein>
    <submittedName>
        <fullName evidence="3">Diguanylate cyclase</fullName>
    </submittedName>
</protein>
<feature type="domain" description="GGDEF" evidence="2">
    <location>
        <begin position="380"/>
        <end position="510"/>
    </location>
</feature>
<keyword evidence="1" id="KW-1133">Transmembrane helix</keyword>
<name>A0A927UAB3_9FIRM</name>
<evidence type="ECO:0000313" key="3">
    <source>
        <dbReference type="EMBL" id="MBE5920915.1"/>
    </source>
</evidence>
<keyword evidence="1" id="KW-0472">Membrane</keyword>
<dbReference type="Gene3D" id="6.10.340.10">
    <property type="match status" value="1"/>
</dbReference>
<gene>
    <name evidence="3" type="ORF">E7272_13895</name>
</gene>
<dbReference type="SUPFAM" id="SSF55073">
    <property type="entry name" value="Nucleotide cyclase"/>
    <property type="match status" value="1"/>
</dbReference>
<dbReference type="Proteomes" id="UP000766246">
    <property type="component" value="Unassembled WGS sequence"/>
</dbReference>
<proteinExistence type="predicted"/>
<organism evidence="3 4">
    <name type="scientific">Pseudobutyrivibrio ruminis</name>
    <dbReference type="NCBI Taxonomy" id="46206"/>
    <lineage>
        <taxon>Bacteria</taxon>
        <taxon>Bacillati</taxon>
        <taxon>Bacillota</taxon>
        <taxon>Clostridia</taxon>
        <taxon>Lachnospirales</taxon>
        <taxon>Lachnospiraceae</taxon>
        <taxon>Pseudobutyrivibrio</taxon>
    </lineage>
</organism>
<dbReference type="PANTHER" id="PTHR45138:SF9">
    <property type="entry name" value="DIGUANYLATE CYCLASE DGCM-RELATED"/>
    <property type="match status" value="1"/>
</dbReference>
<dbReference type="GO" id="GO:0005886">
    <property type="term" value="C:plasma membrane"/>
    <property type="evidence" value="ECO:0007669"/>
    <property type="project" value="TreeGrafter"/>
</dbReference>
<evidence type="ECO:0000313" key="4">
    <source>
        <dbReference type="Proteomes" id="UP000766246"/>
    </source>
</evidence>
<dbReference type="InterPro" id="IPR050469">
    <property type="entry name" value="Diguanylate_Cyclase"/>
</dbReference>
<dbReference type="Pfam" id="PF00990">
    <property type="entry name" value="GGDEF"/>
    <property type="match status" value="1"/>
</dbReference>